<feature type="compositionally biased region" description="Low complexity" evidence="1">
    <location>
        <begin position="78"/>
        <end position="94"/>
    </location>
</feature>
<accession>A0ABR7DHD1</accession>
<dbReference type="EMBL" id="JACOOO010000040">
    <property type="protein sequence ID" value="MBC5630530.1"/>
    <property type="molecule type" value="Genomic_DNA"/>
</dbReference>
<comment type="caution">
    <text evidence="2">The sequence shown here is derived from an EMBL/GenBank/DDBJ whole genome shotgun (WGS) entry which is preliminary data.</text>
</comment>
<dbReference type="RefSeq" id="WP_186860826.1">
    <property type="nucleotide sequence ID" value="NZ_JACOOO010000040.1"/>
</dbReference>
<proteinExistence type="predicted"/>
<evidence type="ECO:0000256" key="1">
    <source>
        <dbReference type="SAM" id="MobiDB-lite"/>
    </source>
</evidence>
<evidence type="ECO:0000313" key="3">
    <source>
        <dbReference type="Proteomes" id="UP000596929"/>
    </source>
</evidence>
<organism evidence="2 3">
    <name type="scientific">Clostridium hominis</name>
    <dbReference type="NCBI Taxonomy" id="2763036"/>
    <lineage>
        <taxon>Bacteria</taxon>
        <taxon>Bacillati</taxon>
        <taxon>Bacillota</taxon>
        <taxon>Clostridia</taxon>
        <taxon>Eubacteriales</taxon>
        <taxon>Clostridiaceae</taxon>
        <taxon>Clostridium</taxon>
    </lineage>
</organism>
<feature type="compositionally biased region" description="Acidic residues" evidence="1">
    <location>
        <begin position="104"/>
        <end position="127"/>
    </location>
</feature>
<reference evidence="2 3" key="1">
    <citation type="submission" date="2020-08" db="EMBL/GenBank/DDBJ databases">
        <title>Genome public.</title>
        <authorList>
            <person name="Liu C."/>
            <person name="Sun Q."/>
        </authorList>
    </citation>
    <scope>NUCLEOTIDE SEQUENCE [LARGE SCALE GENOMIC DNA]</scope>
    <source>
        <strain evidence="2 3">NSJ-6</strain>
    </source>
</reference>
<gene>
    <name evidence="2" type="ORF">H8S20_16865</name>
</gene>
<keyword evidence="3" id="KW-1185">Reference proteome</keyword>
<evidence type="ECO:0000313" key="2">
    <source>
        <dbReference type="EMBL" id="MBC5630530.1"/>
    </source>
</evidence>
<protein>
    <submittedName>
        <fullName evidence="2">Uncharacterized protein</fullName>
    </submittedName>
</protein>
<feature type="region of interest" description="Disordered" evidence="1">
    <location>
        <begin position="78"/>
        <end position="127"/>
    </location>
</feature>
<sequence length="127" mass="14488">MADTQKKKRSVYSFGLKKTDSPIIKDFIENQTNFSETVRYLIYKYVSENNTDDISYKFNELVFSNAMSLKSNTSENININSSNTNVTHDVTDTNSESSKSTNEVDYDNEISCDNESLGDDDIPDCYK</sequence>
<name>A0ABR7DHD1_9CLOT</name>
<dbReference type="Proteomes" id="UP000596929">
    <property type="component" value="Unassembled WGS sequence"/>
</dbReference>